<dbReference type="Pfam" id="PF04299">
    <property type="entry name" value="FMN_bind_2"/>
    <property type="match status" value="1"/>
</dbReference>
<accession>A0A7Y9ZBP7</accession>
<dbReference type="SUPFAM" id="SSF50475">
    <property type="entry name" value="FMN-binding split barrel"/>
    <property type="match status" value="1"/>
</dbReference>
<dbReference type="InterPro" id="IPR012349">
    <property type="entry name" value="Split_barrel_FMN-bd"/>
</dbReference>
<dbReference type="Gene3D" id="2.30.110.10">
    <property type="entry name" value="Electron Transport, Fmn-binding Protein, Chain A"/>
    <property type="match status" value="1"/>
</dbReference>
<keyword evidence="2" id="KW-1185">Reference proteome</keyword>
<dbReference type="AlphaFoldDB" id="A0A7Y9ZBP7"/>
<dbReference type="Proteomes" id="UP000547973">
    <property type="component" value="Unassembled WGS sequence"/>
</dbReference>
<protein>
    <submittedName>
        <fullName evidence="1">Transcriptional regulator</fullName>
    </submittedName>
</protein>
<organism evidence="1 2">
    <name type="scientific">Demequina lutea</name>
    <dbReference type="NCBI Taxonomy" id="431489"/>
    <lineage>
        <taxon>Bacteria</taxon>
        <taxon>Bacillati</taxon>
        <taxon>Actinomycetota</taxon>
        <taxon>Actinomycetes</taxon>
        <taxon>Micrococcales</taxon>
        <taxon>Demequinaceae</taxon>
        <taxon>Demequina</taxon>
    </lineage>
</organism>
<dbReference type="RefSeq" id="WP_274518615.1">
    <property type="nucleotide sequence ID" value="NZ_BBRC01000002.1"/>
</dbReference>
<evidence type="ECO:0000313" key="1">
    <source>
        <dbReference type="EMBL" id="NYI42424.1"/>
    </source>
</evidence>
<name>A0A7Y9ZBP7_9MICO</name>
<sequence>MIVEGPQGYISPGWYGVSPAVPTWNFVVAHLTGTPEVVSQAENLRLTDVLVDYFEDQTDQPARLHASAANTEYAERIVGGTVAFRMKVDRFEAKRKMSQDKPDAVADRVIEGLSALGPFHNPPLARYMREIRGRDRAGLGAPRALQSGV</sequence>
<dbReference type="EMBL" id="JACBZO010000001">
    <property type="protein sequence ID" value="NYI42424.1"/>
    <property type="molecule type" value="Genomic_DNA"/>
</dbReference>
<dbReference type="PANTHER" id="PTHR35802">
    <property type="entry name" value="PROTEASE SYNTHASE AND SPORULATION PROTEIN PAI 2"/>
    <property type="match status" value="1"/>
</dbReference>
<gene>
    <name evidence="1" type="ORF">BKA03_002543</name>
</gene>
<comment type="caution">
    <text evidence="1">The sequence shown here is derived from an EMBL/GenBank/DDBJ whole genome shotgun (WGS) entry which is preliminary data.</text>
</comment>
<dbReference type="InterPro" id="IPR007396">
    <property type="entry name" value="TR_PAI2-type"/>
</dbReference>
<evidence type="ECO:0000313" key="2">
    <source>
        <dbReference type="Proteomes" id="UP000547973"/>
    </source>
</evidence>
<proteinExistence type="predicted"/>
<dbReference type="PANTHER" id="PTHR35802:SF1">
    <property type="entry name" value="PROTEASE SYNTHASE AND SPORULATION PROTEIN PAI 2"/>
    <property type="match status" value="1"/>
</dbReference>
<reference evidence="1 2" key="1">
    <citation type="submission" date="2020-07" db="EMBL/GenBank/DDBJ databases">
        <title>Sequencing the genomes of 1000 actinobacteria strains.</title>
        <authorList>
            <person name="Klenk H.-P."/>
        </authorList>
    </citation>
    <scope>NUCLEOTIDE SEQUENCE [LARGE SCALE GENOMIC DNA]</scope>
    <source>
        <strain evidence="1 2">DSM 19970</strain>
    </source>
</reference>